<dbReference type="PANTHER" id="PTHR22916:SF65">
    <property type="entry name" value="SLR1065 PROTEIN"/>
    <property type="match status" value="1"/>
</dbReference>
<evidence type="ECO:0000313" key="3">
    <source>
        <dbReference type="Proteomes" id="UP000318585"/>
    </source>
</evidence>
<sequence length="255" mass="29869">MNENILITIVTPSYNQGQFIEETILSVLNQTYKNIQYIIIDGGSTDQTMNVVNKYKDQIDIIIHEKDKGQTDAINKGFKLAKGELVGWINSDDILYADCVEKVVKKYIEEPDGAIYYNRFNTMIDAKGEVIKNYEKNIPNRKYLLSINYDVIQQGSFYKKELVKKVGYLNDKNHYCMDLDLWLRLLNYGSIYNVSKCSSAGFRMWEETKTNTGKEKFLKNIREVLISNGAKYYSKSVRKTYWYELKVYVKYFLKL</sequence>
<dbReference type="OrthoDB" id="597270at2"/>
<dbReference type="Pfam" id="PF00535">
    <property type="entry name" value="Glycos_transf_2"/>
    <property type="match status" value="1"/>
</dbReference>
<evidence type="ECO:0000259" key="1">
    <source>
        <dbReference type="Pfam" id="PF00535"/>
    </source>
</evidence>
<name>A0A553C5N4_9FLAO</name>
<accession>A0A553C5N4</accession>
<dbReference type="PANTHER" id="PTHR22916">
    <property type="entry name" value="GLYCOSYLTRANSFERASE"/>
    <property type="match status" value="1"/>
</dbReference>
<dbReference type="AlphaFoldDB" id="A0A553C5N4"/>
<dbReference type="Proteomes" id="UP000318585">
    <property type="component" value="Unassembled WGS sequence"/>
</dbReference>
<keyword evidence="3" id="KW-1185">Reference proteome</keyword>
<dbReference type="RefSeq" id="WP_144072195.1">
    <property type="nucleotide sequence ID" value="NZ_VJZR01000032.1"/>
</dbReference>
<dbReference type="Gene3D" id="3.90.550.10">
    <property type="entry name" value="Spore Coat Polysaccharide Biosynthesis Protein SpsA, Chain A"/>
    <property type="match status" value="1"/>
</dbReference>
<dbReference type="GO" id="GO:0016758">
    <property type="term" value="F:hexosyltransferase activity"/>
    <property type="evidence" value="ECO:0007669"/>
    <property type="project" value="UniProtKB-ARBA"/>
</dbReference>
<gene>
    <name evidence="2" type="ORF">FNW17_16055</name>
</gene>
<comment type="caution">
    <text evidence="2">The sequence shown here is derived from an EMBL/GenBank/DDBJ whole genome shotgun (WGS) entry which is preliminary data.</text>
</comment>
<evidence type="ECO:0000313" key="2">
    <source>
        <dbReference type="EMBL" id="TRX15850.1"/>
    </source>
</evidence>
<proteinExistence type="predicted"/>
<dbReference type="CDD" id="cd06433">
    <property type="entry name" value="GT_2_WfgS_like"/>
    <property type="match status" value="1"/>
</dbReference>
<reference evidence="2 3" key="1">
    <citation type="submission" date="2019-07" db="EMBL/GenBank/DDBJ databases">
        <title>Novel species of Flavobacterium.</title>
        <authorList>
            <person name="Liu Q."/>
            <person name="Xin Y.-H."/>
        </authorList>
    </citation>
    <scope>NUCLEOTIDE SEQUENCE [LARGE SCALE GENOMIC DNA]</scope>
    <source>
        <strain evidence="2 3">LB3P56</strain>
    </source>
</reference>
<keyword evidence="2" id="KW-0808">Transferase</keyword>
<feature type="domain" description="Glycosyltransferase 2-like" evidence="1">
    <location>
        <begin position="8"/>
        <end position="166"/>
    </location>
</feature>
<protein>
    <submittedName>
        <fullName evidence="2">Glycosyltransferase</fullName>
    </submittedName>
</protein>
<dbReference type="InterPro" id="IPR029044">
    <property type="entry name" value="Nucleotide-diphossugar_trans"/>
</dbReference>
<organism evidence="2 3">
    <name type="scientific">Flavobacterium franklandianum</name>
    <dbReference type="NCBI Taxonomy" id="2594430"/>
    <lineage>
        <taxon>Bacteria</taxon>
        <taxon>Pseudomonadati</taxon>
        <taxon>Bacteroidota</taxon>
        <taxon>Flavobacteriia</taxon>
        <taxon>Flavobacteriales</taxon>
        <taxon>Flavobacteriaceae</taxon>
        <taxon>Flavobacterium</taxon>
    </lineage>
</organism>
<dbReference type="SUPFAM" id="SSF53448">
    <property type="entry name" value="Nucleotide-diphospho-sugar transferases"/>
    <property type="match status" value="1"/>
</dbReference>
<dbReference type="EMBL" id="VJZR01000032">
    <property type="protein sequence ID" value="TRX15850.1"/>
    <property type="molecule type" value="Genomic_DNA"/>
</dbReference>
<dbReference type="InterPro" id="IPR001173">
    <property type="entry name" value="Glyco_trans_2-like"/>
</dbReference>